<evidence type="ECO:0000313" key="7">
    <source>
        <dbReference type="EMBL" id="XFO69151.1"/>
    </source>
</evidence>
<proteinExistence type="predicted"/>
<evidence type="ECO:0000256" key="2">
    <source>
        <dbReference type="ARBA" id="ARBA00022475"/>
    </source>
</evidence>
<evidence type="ECO:0008006" key="9">
    <source>
        <dbReference type="Google" id="ProtNLM"/>
    </source>
</evidence>
<evidence type="ECO:0000256" key="4">
    <source>
        <dbReference type="ARBA" id="ARBA00022989"/>
    </source>
</evidence>
<sequence length="336" mass="36306">MKNIIHSKQRLLIIIGILVLFAIVASSDYLMFLSIFSSINAIAVLGIVLISGLTGQLHLGQAALVGIGAYVSAILMLKAGMSFWLTIPISVISSAVVGCVLGIPTLKLSGGSYLALVTQTFGEIIYILILNAVDLTGGPFGIAGIKVPEIGSFKFDSLQSYFFLCVIILFVLYCVAKQIIQSRYGRIFISIKESEAAAQSVGINTMKYKILAFTLAAAFGGFAGVLYGPFIGYLSPEQFRWQPSLLLISMGIIGGLSSLEGGIMGSFILTFLPELLRATDQYRLILYGILLIFTLAFLPSGIVSLFGKSVKEIKAMFKERYMIIFDKTIVKASQSK</sequence>
<feature type="transmembrane region" description="Helical" evidence="6">
    <location>
        <begin position="83"/>
        <end position="106"/>
    </location>
</feature>
<comment type="subcellular location">
    <subcellularLocation>
        <location evidence="1">Cell membrane</location>
        <topology evidence="1">Multi-pass membrane protein</topology>
    </subcellularLocation>
</comment>
<dbReference type="PANTHER" id="PTHR30482">
    <property type="entry name" value="HIGH-AFFINITY BRANCHED-CHAIN AMINO ACID TRANSPORT SYSTEM PERMEASE"/>
    <property type="match status" value="1"/>
</dbReference>
<feature type="transmembrane region" description="Helical" evidence="6">
    <location>
        <begin position="210"/>
        <end position="234"/>
    </location>
</feature>
<accession>A0ABZ3IUD8</accession>
<dbReference type="RefSeq" id="WP_094604397.1">
    <property type="nucleotide sequence ID" value="NZ_CP155573.1"/>
</dbReference>
<dbReference type="CDD" id="cd06581">
    <property type="entry name" value="TM_PBP1_LivM_like"/>
    <property type="match status" value="1"/>
</dbReference>
<organism evidence="7 8">
    <name type="scientific">Sporomusa silvacetica DSM 10669</name>
    <dbReference type="NCBI Taxonomy" id="1123289"/>
    <lineage>
        <taxon>Bacteria</taxon>
        <taxon>Bacillati</taxon>
        <taxon>Bacillota</taxon>
        <taxon>Negativicutes</taxon>
        <taxon>Selenomonadales</taxon>
        <taxon>Sporomusaceae</taxon>
        <taxon>Sporomusa</taxon>
    </lineage>
</organism>
<feature type="transmembrane region" description="Helical" evidence="6">
    <location>
        <begin position="158"/>
        <end position="176"/>
    </location>
</feature>
<feature type="transmembrane region" description="Helical" evidence="6">
    <location>
        <begin position="9"/>
        <end position="25"/>
    </location>
</feature>
<feature type="transmembrane region" description="Helical" evidence="6">
    <location>
        <begin position="246"/>
        <end position="272"/>
    </location>
</feature>
<dbReference type="PANTHER" id="PTHR30482:SF10">
    <property type="entry name" value="HIGH-AFFINITY BRANCHED-CHAIN AMINO ACID TRANSPORT PROTEIN BRAE"/>
    <property type="match status" value="1"/>
</dbReference>
<dbReference type="Proteomes" id="UP000216752">
    <property type="component" value="Chromosome"/>
</dbReference>
<dbReference type="EMBL" id="CP155573">
    <property type="protein sequence ID" value="XFO69151.1"/>
    <property type="molecule type" value="Genomic_DNA"/>
</dbReference>
<feature type="transmembrane region" description="Helical" evidence="6">
    <location>
        <begin position="284"/>
        <end position="306"/>
    </location>
</feature>
<name>A0ABZ3IUD8_9FIRM</name>
<dbReference type="InterPro" id="IPR043428">
    <property type="entry name" value="LivM-like"/>
</dbReference>
<evidence type="ECO:0000256" key="6">
    <source>
        <dbReference type="SAM" id="Phobius"/>
    </source>
</evidence>
<dbReference type="InterPro" id="IPR001851">
    <property type="entry name" value="ABC_transp_permease"/>
</dbReference>
<gene>
    <name evidence="7" type="ORF">SPSIL_053810</name>
</gene>
<keyword evidence="5 6" id="KW-0472">Membrane</keyword>
<keyword evidence="3 6" id="KW-0812">Transmembrane</keyword>
<keyword evidence="2" id="KW-1003">Cell membrane</keyword>
<feature type="transmembrane region" description="Helical" evidence="6">
    <location>
        <begin position="31"/>
        <end position="50"/>
    </location>
</feature>
<feature type="transmembrane region" description="Helical" evidence="6">
    <location>
        <begin position="57"/>
        <end position="77"/>
    </location>
</feature>
<evidence type="ECO:0000256" key="1">
    <source>
        <dbReference type="ARBA" id="ARBA00004651"/>
    </source>
</evidence>
<keyword evidence="8" id="KW-1185">Reference proteome</keyword>
<keyword evidence="4 6" id="KW-1133">Transmembrane helix</keyword>
<dbReference type="Pfam" id="PF02653">
    <property type="entry name" value="BPD_transp_2"/>
    <property type="match status" value="1"/>
</dbReference>
<reference evidence="7" key="1">
    <citation type="submission" date="2024-05" db="EMBL/GenBank/DDBJ databases">
        <title>Isolation and characterization of Sporomusa carbonis sp. nov., a carboxydotrophic hydrogenogen in the genus of Sporomusa isolated from a charcoal burning pile.</title>
        <authorList>
            <person name="Boeer T."/>
            <person name="Rosenbaum F."/>
            <person name="Eysell L."/>
            <person name="Mueller V."/>
            <person name="Daniel R."/>
            <person name="Poehlein A."/>
        </authorList>
    </citation>
    <scope>NUCLEOTIDE SEQUENCE [LARGE SCALE GENOMIC DNA]</scope>
    <source>
        <strain evidence="7">DSM 10669</strain>
    </source>
</reference>
<evidence type="ECO:0000256" key="5">
    <source>
        <dbReference type="ARBA" id="ARBA00023136"/>
    </source>
</evidence>
<evidence type="ECO:0000313" key="8">
    <source>
        <dbReference type="Proteomes" id="UP000216752"/>
    </source>
</evidence>
<evidence type="ECO:0000256" key="3">
    <source>
        <dbReference type="ARBA" id="ARBA00022692"/>
    </source>
</evidence>
<protein>
    <recommendedName>
        <fullName evidence="9">Leucine/isoleucine/valine transporter permease subunit</fullName>
    </recommendedName>
</protein>